<accession>A0A0C3GPV4</accession>
<dbReference type="Pfam" id="PF02182">
    <property type="entry name" value="SAD_SRA"/>
    <property type="match status" value="1"/>
</dbReference>
<protein>
    <recommendedName>
        <fullName evidence="3">YDG domain-containing protein</fullName>
    </recommendedName>
</protein>
<evidence type="ECO:0000313" key="4">
    <source>
        <dbReference type="EMBL" id="KIM98050.1"/>
    </source>
</evidence>
<dbReference type="GO" id="GO:0061630">
    <property type="term" value="F:ubiquitin protein ligase activity"/>
    <property type="evidence" value="ECO:0007669"/>
    <property type="project" value="TreeGrafter"/>
</dbReference>
<keyword evidence="1 2" id="KW-0539">Nucleus</keyword>
<comment type="subcellular location">
    <subcellularLocation>
        <location evidence="2">Nucleus</location>
    </subcellularLocation>
</comment>
<feature type="domain" description="YDG" evidence="3">
    <location>
        <begin position="152"/>
        <end position="296"/>
    </location>
</feature>
<gene>
    <name evidence="4" type="ORF">OIDMADRAFT_168505</name>
</gene>
<sequence length="336" mass="37499">MRKEVTEWYLNINMKEKFPRGDKATLDHIRQLITNCIDATKSNGNTEKWFSELRTKIHEMDLYKFVTPILVKKSKVLEPEGLLQIFDGPDKDVFPWDIAADAEALWLRWMGGDLDGFLMRGIVATKTVNEEGVKKTAYSIDKQWKKRSANVPGPNGLINGQWWPLRICALRDGAHGASEGGISGQTDKGAYSIVVSKGEYADDDNGETLEYCGTKSSNPSSNSSTEPVAPTADTLLLEKAYMLKQPVRVLRAAKKGSTSKYAPREGVRYDGMYEIVGKKLLDPATAMIRFSLRRLPGQDAIRCQGVEARPSNLELVERRTLLLGERGNGAEICEIR</sequence>
<dbReference type="GO" id="GO:0005634">
    <property type="term" value="C:nucleus"/>
    <property type="evidence" value="ECO:0007669"/>
    <property type="project" value="UniProtKB-SubCell"/>
</dbReference>
<dbReference type="HOGENOM" id="CLU_057351_0_0_1"/>
<proteinExistence type="predicted"/>
<dbReference type="Gene3D" id="2.30.280.10">
    <property type="entry name" value="SRA-YDG"/>
    <property type="match status" value="1"/>
</dbReference>
<dbReference type="PROSITE" id="PS51015">
    <property type="entry name" value="YDG"/>
    <property type="match status" value="1"/>
</dbReference>
<dbReference type="Proteomes" id="UP000054321">
    <property type="component" value="Unassembled WGS sequence"/>
</dbReference>
<dbReference type="PANTHER" id="PTHR14140">
    <property type="entry name" value="E3 UBIQUITIN-PROTEIN LIGASE UHRF-RELATED"/>
    <property type="match status" value="1"/>
</dbReference>
<dbReference type="InterPro" id="IPR036987">
    <property type="entry name" value="SRA-YDG_sf"/>
</dbReference>
<reference evidence="5" key="2">
    <citation type="submission" date="2015-01" db="EMBL/GenBank/DDBJ databases">
        <title>Evolutionary Origins and Diversification of the Mycorrhizal Mutualists.</title>
        <authorList>
            <consortium name="DOE Joint Genome Institute"/>
            <consortium name="Mycorrhizal Genomics Consortium"/>
            <person name="Kohler A."/>
            <person name="Kuo A."/>
            <person name="Nagy L.G."/>
            <person name="Floudas D."/>
            <person name="Copeland A."/>
            <person name="Barry K.W."/>
            <person name="Cichocki N."/>
            <person name="Veneault-Fourrey C."/>
            <person name="LaButti K."/>
            <person name="Lindquist E.A."/>
            <person name="Lipzen A."/>
            <person name="Lundell T."/>
            <person name="Morin E."/>
            <person name="Murat C."/>
            <person name="Riley R."/>
            <person name="Ohm R."/>
            <person name="Sun H."/>
            <person name="Tunlid A."/>
            <person name="Henrissat B."/>
            <person name="Grigoriev I.V."/>
            <person name="Hibbett D.S."/>
            <person name="Martin F."/>
        </authorList>
    </citation>
    <scope>NUCLEOTIDE SEQUENCE [LARGE SCALE GENOMIC DNA]</scope>
    <source>
        <strain evidence="5">Zn</strain>
    </source>
</reference>
<dbReference type="AlphaFoldDB" id="A0A0C3GPV4"/>
<dbReference type="GO" id="GO:0044027">
    <property type="term" value="P:negative regulation of gene expression via chromosomal CpG island methylation"/>
    <property type="evidence" value="ECO:0007669"/>
    <property type="project" value="TreeGrafter"/>
</dbReference>
<organism evidence="4 5">
    <name type="scientific">Oidiodendron maius (strain Zn)</name>
    <dbReference type="NCBI Taxonomy" id="913774"/>
    <lineage>
        <taxon>Eukaryota</taxon>
        <taxon>Fungi</taxon>
        <taxon>Dikarya</taxon>
        <taxon>Ascomycota</taxon>
        <taxon>Pezizomycotina</taxon>
        <taxon>Leotiomycetes</taxon>
        <taxon>Leotiomycetes incertae sedis</taxon>
        <taxon>Myxotrichaceae</taxon>
        <taxon>Oidiodendron</taxon>
    </lineage>
</organism>
<dbReference type="InParanoid" id="A0A0C3GPV4"/>
<keyword evidence="5" id="KW-1185">Reference proteome</keyword>
<dbReference type="STRING" id="913774.A0A0C3GPV4"/>
<name>A0A0C3GPV4_OIDMZ</name>
<evidence type="ECO:0000259" key="3">
    <source>
        <dbReference type="PROSITE" id="PS51015"/>
    </source>
</evidence>
<dbReference type="GO" id="GO:0016567">
    <property type="term" value="P:protein ubiquitination"/>
    <property type="evidence" value="ECO:0007669"/>
    <property type="project" value="TreeGrafter"/>
</dbReference>
<reference evidence="4 5" key="1">
    <citation type="submission" date="2014-04" db="EMBL/GenBank/DDBJ databases">
        <authorList>
            <consortium name="DOE Joint Genome Institute"/>
            <person name="Kuo A."/>
            <person name="Martino E."/>
            <person name="Perotto S."/>
            <person name="Kohler A."/>
            <person name="Nagy L.G."/>
            <person name="Floudas D."/>
            <person name="Copeland A."/>
            <person name="Barry K.W."/>
            <person name="Cichocki N."/>
            <person name="Veneault-Fourrey C."/>
            <person name="LaButti K."/>
            <person name="Lindquist E.A."/>
            <person name="Lipzen A."/>
            <person name="Lundell T."/>
            <person name="Morin E."/>
            <person name="Murat C."/>
            <person name="Sun H."/>
            <person name="Tunlid A."/>
            <person name="Henrissat B."/>
            <person name="Grigoriev I.V."/>
            <person name="Hibbett D.S."/>
            <person name="Martin F."/>
            <person name="Nordberg H.P."/>
            <person name="Cantor M.N."/>
            <person name="Hua S.X."/>
        </authorList>
    </citation>
    <scope>NUCLEOTIDE SEQUENCE [LARGE SCALE GENOMIC DNA]</scope>
    <source>
        <strain evidence="4 5">Zn</strain>
    </source>
</reference>
<dbReference type="PANTHER" id="PTHR14140:SF27">
    <property type="entry name" value="OS04G0289800 PROTEIN"/>
    <property type="match status" value="1"/>
</dbReference>
<dbReference type="OrthoDB" id="2270193at2759"/>
<evidence type="ECO:0000313" key="5">
    <source>
        <dbReference type="Proteomes" id="UP000054321"/>
    </source>
</evidence>
<evidence type="ECO:0000256" key="1">
    <source>
        <dbReference type="ARBA" id="ARBA00023242"/>
    </source>
</evidence>
<evidence type="ECO:0000256" key="2">
    <source>
        <dbReference type="PROSITE-ProRule" id="PRU00358"/>
    </source>
</evidence>
<dbReference type="InterPro" id="IPR003105">
    <property type="entry name" value="SRA_YDG"/>
</dbReference>
<dbReference type="SUPFAM" id="SSF88697">
    <property type="entry name" value="PUA domain-like"/>
    <property type="match status" value="1"/>
</dbReference>
<dbReference type="InterPro" id="IPR015947">
    <property type="entry name" value="PUA-like_sf"/>
</dbReference>
<dbReference type="EMBL" id="KN832881">
    <property type="protein sequence ID" value="KIM98050.1"/>
    <property type="molecule type" value="Genomic_DNA"/>
</dbReference>
<dbReference type="InterPro" id="IPR045134">
    <property type="entry name" value="UHRF1/2-like"/>
</dbReference>
<dbReference type="SMART" id="SM00466">
    <property type="entry name" value="SRA"/>
    <property type="match status" value="1"/>
</dbReference>